<proteinExistence type="inferred from homology"/>
<evidence type="ECO:0000313" key="7">
    <source>
        <dbReference type="EMBL" id="SDT98112.1"/>
    </source>
</evidence>
<feature type="region of interest" description="Disordered" evidence="5">
    <location>
        <begin position="227"/>
        <end position="259"/>
    </location>
</feature>
<evidence type="ECO:0000256" key="4">
    <source>
        <dbReference type="SAM" id="Coils"/>
    </source>
</evidence>
<dbReference type="GO" id="GO:0004527">
    <property type="term" value="F:exonuclease activity"/>
    <property type="evidence" value="ECO:0007669"/>
    <property type="project" value="UniProtKB-KW"/>
</dbReference>
<comment type="similarity">
    <text evidence="1">Belongs to the SMC family. SbcC subfamily.</text>
</comment>
<dbReference type="Pfam" id="PF13476">
    <property type="entry name" value="AAA_23"/>
    <property type="match status" value="1"/>
</dbReference>
<feature type="region of interest" description="Disordered" evidence="5">
    <location>
        <begin position="812"/>
        <end position="852"/>
    </location>
</feature>
<comment type="subunit">
    <text evidence="2">Heterodimer of SbcC and SbcD.</text>
</comment>
<dbReference type="EMBL" id="LT629792">
    <property type="protein sequence ID" value="SDT98112.1"/>
    <property type="molecule type" value="Genomic_DNA"/>
</dbReference>
<organism evidence="7 8">
    <name type="scientific">Schaalia radingae</name>
    <dbReference type="NCBI Taxonomy" id="131110"/>
    <lineage>
        <taxon>Bacteria</taxon>
        <taxon>Bacillati</taxon>
        <taxon>Actinomycetota</taxon>
        <taxon>Actinomycetes</taxon>
        <taxon>Actinomycetales</taxon>
        <taxon>Actinomycetaceae</taxon>
        <taxon>Schaalia</taxon>
    </lineage>
</organism>
<sequence>MKIRCLDLEGIGPFISHHTVDFTRFDDGGLFLLHGPTGAGKSTILDCVSFALYGTVARQGDADNARLRSTLVDEKAPSRVSLVFETDAGIFRVTRTPQFTREGRKTAINQSAHLEKVRADESGTYVTVDALCSRVKDTNIEITHLIGLNGVQYLQTAILPQGKFSQFLTASSEDRHALLSSIFQTSLFVNFETALKEKAKAARGSLEHDQQQVSSLIHSLPAQLWQALGDTDPDSTPPPSAQESGSDESQSTADLSAHDSPPITAAMLVELIGIDDAAIRTHLEDGQRILEHQAHDDLKRSHECADTAEELGKQLQAATDLARRVRERIELEKRASTLNAERQDIDAVRTQLARARQAAHVIPVLHRLDEARTRQVDARNALADAMAAARSAHVDPAYLSGLDTGESREPSLADDSEIAATVLTLTRAHDTLHARHIKISELAAVEAALPERREALQGQQSQLEQLNRQQELLRQRMRNDAEQLEALAASDERATTASIDLTAAQTRHEALDKRLDAARRAVTVAQKLEDTIREAEQAQARIDTVHDTIQQARRALLAQSALRIASTLESGKPCPVCGSTEHPSPAQAGEAGTVDPADIDQLHVQYQQEQDAFTQLSAQCASIRSTWDALGQQADGSVEDLTAALADEARTIDALKVALQAVQHDQKTAEKLRTQRTRDDESCRDLLRRSDRLTHDIETAQAALDTDEKRCTAARAHGDGEATLQDIDHDITVQIDAIDTLRQACENAIHARAAVDQALAEQADALERYGYAEGDGGTAQVRADMRTDVAISEMDARITAFDRDDAHVHNSLQSERLKDVDTSRSPDVDAAARSYKDAQSVSREAAQRAGASSQVAADVKKAVATVQERLDTLVKNRDAFGPLDYLSQLASSGQLSADSPQTSLSHWVLGRRLDDVLACANPRIMTISNGRYELIRSDKDYSRNKAQGLGLTVLDHETDKVRSPKTLSGGETFYISLALALGLSDVVTTENGGIELRTMFIDEGFGSLDSSTLDTVMAQLASLHTSGRTIGVISHVADMTSRILDQIEVIPVASGGSTLRVRA</sequence>
<dbReference type="Pfam" id="PF13558">
    <property type="entry name" value="SbcC_Walker_B"/>
    <property type="match status" value="1"/>
</dbReference>
<evidence type="ECO:0000256" key="5">
    <source>
        <dbReference type="SAM" id="MobiDB-lite"/>
    </source>
</evidence>
<gene>
    <name evidence="7" type="ORF">SAMN04489714_1401</name>
</gene>
<keyword evidence="8" id="KW-1185">Reference proteome</keyword>
<evidence type="ECO:0000256" key="1">
    <source>
        <dbReference type="ARBA" id="ARBA00006930"/>
    </source>
</evidence>
<accession>A0ABY0V8T0</accession>
<dbReference type="Gene3D" id="3.40.50.300">
    <property type="entry name" value="P-loop containing nucleotide triphosphate hydrolases"/>
    <property type="match status" value="2"/>
</dbReference>
<dbReference type="SUPFAM" id="SSF52540">
    <property type="entry name" value="P-loop containing nucleoside triphosphate hydrolases"/>
    <property type="match status" value="1"/>
</dbReference>
<keyword evidence="7" id="KW-0540">Nuclease</keyword>
<feature type="coiled-coil region" evidence="4">
    <location>
        <begin position="308"/>
        <end position="358"/>
    </location>
</feature>
<dbReference type="PANTHER" id="PTHR32114">
    <property type="entry name" value="ABC TRANSPORTER ABCH.3"/>
    <property type="match status" value="1"/>
</dbReference>
<feature type="domain" description="Rad50/SbcC-type AAA" evidence="6">
    <location>
        <begin position="6"/>
        <end position="208"/>
    </location>
</feature>
<dbReference type="PANTHER" id="PTHR32114:SF2">
    <property type="entry name" value="ABC TRANSPORTER ABCH.3"/>
    <property type="match status" value="1"/>
</dbReference>
<evidence type="ECO:0000256" key="3">
    <source>
        <dbReference type="ARBA" id="ARBA00013368"/>
    </source>
</evidence>
<dbReference type="InterPro" id="IPR038729">
    <property type="entry name" value="Rad50/SbcC_AAA"/>
</dbReference>
<name>A0ABY0V8T0_9ACTO</name>
<evidence type="ECO:0000256" key="2">
    <source>
        <dbReference type="ARBA" id="ARBA00011322"/>
    </source>
</evidence>
<keyword evidence="7" id="KW-0269">Exonuclease</keyword>
<dbReference type="Proteomes" id="UP000198976">
    <property type="component" value="Chromosome I"/>
</dbReference>
<reference evidence="7 8" key="1">
    <citation type="submission" date="2016-10" db="EMBL/GenBank/DDBJ databases">
        <authorList>
            <person name="Varghese N."/>
            <person name="Submissions S."/>
        </authorList>
    </citation>
    <scope>NUCLEOTIDE SEQUENCE [LARGE SCALE GENOMIC DNA]</scope>
    <source>
        <strain evidence="7 8">DSM 9169</strain>
    </source>
</reference>
<keyword evidence="7" id="KW-0378">Hydrolase</keyword>
<feature type="coiled-coil region" evidence="4">
    <location>
        <begin position="449"/>
        <end position="555"/>
    </location>
</feature>
<feature type="compositionally biased region" description="Basic and acidic residues" evidence="5">
    <location>
        <begin position="815"/>
        <end position="827"/>
    </location>
</feature>
<feature type="compositionally biased region" description="Polar residues" evidence="5">
    <location>
        <begin position="241"/>
        <end position="254"/>
    </location>
</feature>
<evidence type="ECO:0000259" key="6">
    <source>
        <dbReference type="Pfam" id="PF13476"/>
    </source>
</evidence>
<dbReference type="RefSeq" id="WP_092648702.1">
    <property type="nucleotide sequence ID" value="NZ_LT629792.1"/>
</dbReference>
<keyword evidence="4" id="KW-0175">Coiled coil</keyword>
<evidence type="ECO:0000313" key="8">
    <source>
        <dbReference type="Proteomes" id="UP000198976"/>
    </source>
</evidence>
<protein>
    <recommendedName>
        <fullName evidence="3">Nuclease SbcCD subunit C</fullName>
    </recommendedName>
</protein>
<dbReference type="InterPro" id="IPR027417">
    <property type="entry name" value="P-loop_NTPase"/>
</dbReference>